<evidence type="ECO:0000256" key="1">
    <source>
        <dbReference type="SAM" id="MobiDB-lite"/>
    </source>
</evidence>
<keyword evidence="4" id="KW-1185">Reference proteome</keyword>
<organism evidence="3 4">
    <name type="scientific">Streptomyces chryseus</name>
    <dbReference type="NCBI Taxonomy" id="68186"/>
    <lineage>
        <taxon>Bacteria</taxon>
        <taxon>Bacillati</taxon>
        <taxon>Actinomycetota</taxon>
        <taxon>Actinomycetes</taxon>
        <taxon>Kitasatosporales</taxon>
        <taxon>Streptomycetaceae</taxon>
        <taxon>Streptomyces</taxon>
    </lineage>
</organism>
<accession>A0ABQ3E0Y3</accession>
<gene>
    <name evidence="3" type="ORF">GCM10010346_49760</name>
</gene>
<keyword evidence="2" id="KW-0472">Membrane</keyword>
<dbReference type="EMBL" id="BMVO01000020">
    <property type="protein sequence ID" value="GHB20032.1"/>
    <property type="molecule type" value="Genomic_DNA"/>
</dbReference>
<evidence type="ECO:0000313" key="3">
    <source>
        <dbReference type="EMBL" id="GHB20032.1"/>
    </source>
</evidence>
<evidence type="ECO:0000256" key="2">
    <source>
        <dbReference type="SAM" id="Phobius"/>
    </source>
</evidence>
<feature type="transmembrane region" description="Helical" evidence="2">
    <location>
        <begin position="33"/>
        <end position="53"/>
    </location>
</feature>
<reference evidence="4" key="1">
    <citation type="journal article" date="2019" name="Int. J. Syst. Evol. Microbiol.">
        <title>The Global Catalogue of Microorganisms (GCM) 10K type strain sequencing project: providing services to taxonomists for standard genome sequencing and annotation.</title>
        <authorList>
            <consortium name="The Broad Institute Genomics Platform"/>
            <consortium name="The Broad Institute Genome Sequencing Center for Infectious Disease"/>
            <person name="Wu L."/>
            <person name="Ma J."/>
        </authorList>
    </citation>
    <scope>NUCLEOTIDE SEQUENCE [LARGE SCALE GENOMIC DNA]</scope>
    <source>
        <strain evidence="4">JCM 4737</strain>
    </source>
</reference>
<comment type="caution">
    <text evidence="3">The sequence shown here is derived from an EMBL/GenBank/DDBJ whole genome shotgun (WGS) entry which is preliminary data.</text>
</comment>
<name>A0ABQ3E0Y3_9ACTN</name>
<dbReference type="Proteomes" id="UP000599437">
    <property type="component" value="Unassembled WGS sequence"/>
</dbReference>
<feature type="region of interest" description="Disordered" evidence="1">
    <location>
        <begin position="1"/>
        <end position="31"/>
    </location>
</feature>
<sequence length="266" mass="28964">MGAPLEAQEDVPDQQDRERQEPPAVRSRARTPLIITAAAALGIVGGLAAGYTVQADRPPTPLPALAQENLAYPAKSLPGGKEPEPLSAKDDHRVRTDGDLRKLLVPKPAGAPDADASGLKDGWKDIASYALEFESPDYMFGDLADADFRRMAAVAWEPSAHREVYVRLVQYHPGPVHGAAEHAEGQQGYMDGSEDGAGNAGDALKGSGNGRYWLYPVKNTAGYLPQYRARALFHRGDVMVDIDIFDTKRISERDIRVLAERQLERL</sequence>
<keyword evidence="2" id="KW-0812">Transmembrane</keyword>
<proteinExistence type="predicted"/>
<keyword evidence="2" id="KW-1133">Transmembrane helix</keyword>
<protein>
    <submittedName>
        <fullName evidence="3">Uncharacterized protein</fullName>
    </submittedName>
</protein>
<evidence type="ECO:0000313" key="4">
    <source>
        <dbReference type="Proteomes" id="UP000599437"/>
    </source>
</evidence>